<reference evidence="18" key="1">
    <citation type="submission" date="2018-06" db="EMBL/GenBank/DDBJ databases">
        <authorList>
            <person name="Zhirakovskaya E."/>
        </authorList>
    </citation>
    <scope>NUCLEOTIDE SEQUENCE</scope>
</reference>
<evidence type="ECO:0000256" key="10">
    <source>
        <dbReference type="ARBA" id="ARBA00022777"/>
    </source>
</evidence>
<dbReference type="InterPro" id="IPR003660">
    <property type="entry name" value="HAMP_dom"/>
</dbReference>
<evidence type="ECO:0000259" key="17">
    <source>
        <dbReference type="PROSITE" id="PS50885"/>
    </source>
</evidence>
<keyword evidence="13" id="KW-0902">Two-component regulatory system</keyword>
<evidence type="ECO:0000256" key="3">
    <source>
        <dbReference type="ARBA" id="ARBA00012438"/>
    </source>
</evidence>
<keyword evidence="12 15" id="KW-1133">Transmembrane helix</keyword>
<dbReference type="Pfam" id="PF02518">
    <property type="entry name" value="HATPase_c"/>
    <property type="match status" value="1"/>
</dbReference>
<dbReference type="SMART" id="SM00304">
    <property type="entry name" value="HAMP"/>
    <property type="match status" value="1"/>
</dbReference>
<dbReference type="InterPro" id="IPR036890">
    <property type="entry name" value="HATPase_C_sf"/>
</dbReference>
<evidence type="ECO:0000256" key="1">
    <source>
        <dbReference type="ARBA" id="ARBA00000085"/>
    </source>
</evidence>
<evidence type="ECO:0000256" key="8">
    <source>
        <dbReference type="ARBA" id="ARBA00022692"/>
    </source>
</evidence>
<evidence type="ECO:0000256" key="4">
    <source>
        <dbReference type="ARBA" id="ARBA00022475"/>
    </source>
</evidence>
<dbReference type="GO" id="GO:0000155">
    <property type="term" value="F:phosphorelay sensor kinase activity"/>
    <property type="evidence" value="ECO:0007669"/>
    <property type="project" value="InterPro"/>
</dbReference>
<evidence type="ECO:0000256" key="15">
    <source>
        <dbReference type="SAM" id="Phobius"/>
    </source>
</evidence>
<dbReference type="PANTHER" id="PTHR44936">
    <property type="entry name" value="SENSOR PROTEIN CREC"/>
    <property type="match status" value="1"/>
</dbReference>
<evidence type="ECO:0000256" key="2">
    <source>
        <dbReference type="ARBA" id="ARBA00004429"/>
    </source>
</evidence>
<keyword evidence="14 15" id="KW-0472">Membrane</keyword>
<dbReference type="InterPro" id="IPR005467">
    <property type="entry name" value="His_kinase_dom"/>
</dbReference>
<protein>
    <recommendedName>
        <fullName evidence="3">histidine kinase</fullName>
        <ecNumber evidence="3">2.7.13.3</ecNumber>
    </recommendedName>
</protein>
<keyword evidence="6" id="KW-0597">Phosphoprotein</keyword>
<evidence type="ECO:0000256" key="13">
    <source>
        <dbReference type="ARBA" id="ARBA00023012"/>
    </source>
</evidence>
<dbReference type="SMART" id="SM00388">
    <property type="entry name" value="HisKA"/>
    <property type="match status" value="1"/>
</dbReference>
<dbReference type="InterPro" id="IPR004358">
    <property type="entry name" value="Sig_transdc_His_kin-like_C"/>
</dbReference>
<dbReference type="SMART" id="SM00387">
    <property type="entry name" value="HATPase_c"/>
    <property type="match status" value="1"/>
</dbReference>
<dbReference type="CDD" id="cd06225">
    <property type="entry name" value="HAMP"/>
    <property type="match status" value="1"/>
</dbReference>
<dbReference type="SUPFAM" id="SSF47384">
    <property type="entry name" value="Homodimeric domain of signal transducing histidine kinase"/>
    <property type="match status" value="1"/>
</dbReference>
<keyword evidence="5" id="KW-0997">Cell inner membrane</keyword>
<evidence type="ECO:0000256" key="7">
    <source>
        <dbReference type="ARBA" id="ARBA00022679"/>
    </source>
</evidence>
<dbReference type="PROSITE" id="PS50109">
    <property type="entry name" value="HIS_KIN"/>
    <property type="match status" value="1"/>
</dbReference>
<dbReference type="SUPFAM" id="SSF158472">
    <property type="entry name" value="HAMP domain-like"/>
    <property type="match status" value="1"/>
</dbReference>
<dbReference type="PROSITE" id="PS50885">
    <property type="entry name" value="HAMP"/>
    <property type="match status" value="1"/>
</dbReference>
<dbReference type="CDD" id="cd00082">
    <property type="entry name" value="HisKA"/>
    <property type="match status" value="1"/>
</dbReference>
<proteinExistence type="predicted"/>
<evidence type="ECO:0000313" key="18">
    <source>
        <dbReference type="EMBL" id="VAW91574.1"/>
    </source>
</evidence>
<dbReference type="InterPro" id="IPR003594">
    <property type="entry name" value="HATPase_dom"/>
</dbReference>
<evidence type="ECO:0000256" key="9">
    <source>
        <dbReference type="ARBA" id="ARBA00022741"/>
    </source>
</evidence>
<dbReference type="InterPro" id="IPR036097">
    <property type="entry name" value="HisK_dim/P_sf"/>
</dbReference>
<dbReference type="Pfam" id="PF00512">
    <property type="entry name" value="HisKA"/>
    <property type="match status" value="1"/>
</dbReference>
<evidence type="ECO:0000256" key="11">
    <source>
        <dbReference type="ARBA" id="ARBA00022840"/>
    </source>
</evidence>
<dbReference type="GO" id="GO:0005886">
    <property type="term" value="C:plasma membrane"/>
    <property type="evidence" value="ECO:0007669"/>
    <property type="project" value="UniProtKB-SubCell"/>
</dbReference>
<dbReference type="AlphaFoldDB" id="A0A3B1ACQ0"/>
<evidence type="ECO:0000256" key="14">
    <source>
        <dbReference type="ARBA" id="ARBA00023136"/>
    </source>
</evidence>
<keyword evidence="4" id="KW-1003">Cell membrane</keyword>
<evidence type="ECO:0000256" key="5">
    <source>
        <dbReference type="ARBA" id="ARBA00022519"/>
    </source>
</evidence>
<name>A0A3B1ACQ0_9ZZZZ</name>
<keyword evidence="10 18" id="KW-0418">Kinase</keyword>
<dbReference type="InterPro" id="IPR050980">
    <property type="entry name" value="2C_sensor_his_kinase"/>
</dbReference>
<dbReference type="GO" id="GO:0005524">
    <property type="term" value="F:ATP binding"/>
    <property type="evidence" value="ECO:0007669"/>
    <property type="project" value="UniProtKB-KW"/>
</dbReference>
<dbReference type="Pfam" id="PF00672">
    <property type="entry name" value="HAMP"/>
    <property type="match status" value="1"/>
</dbReference>
<dbReference type="SUPFAM" id="SSF55874">
    <property type="entry name" value="ATPase domain of HSP90 chaperone/DNA topoisomerase II/histidine kinase"/>
    <property type="match status" value="1"/>
</dbReference>
<evidence type="ECO:0000256" key="6">
    <source>
        <dbReference type="ARBA" id="ARBA00022553"/>
    </source>
</evidence>
<dbReference type="Gene3D" id="1.10.287.130">
    <property type="match status" value="1"/>
</dbReference>
<evidence type="ECO:0000259" key="16">
    <source>
        <dbReference type="PROSITE" id="PS50109"/>
    </source>
</evidence>
<feature type="transmembrane region" description="Helical" evidence="15">
    <location>
        <begin position="12"/>
        <end position="35"/>
    </location>
</feature>
<comment type="catalytic activity">
    <reaction evidence="1">
        <text>ATP + protein L-histidine = ADP + protein N-phospho-L-histidine.</text>
        <dbReference type="EC" id="2.7.13.3"/>
    </reaction>
</comment>
<keyword evidence="9" id="KW-0547">Nucleotide-binding</keyword>
<feature type="domain" description="Histidine kinase" evidence="16">
    <location>
        <begin position="240"/>
        <end position="441"/>
    </location>
</feature>
<dbReference type="InterPro" id="IPR003661">
    <property type="entry name" value="HisK_dim/P_dom"/>
</dbReference>
<dbReference type="PANTHER" id="PTHR44936:SF5">
    <property type="entry name" value="SENSOR HISTIDINE KINASE ENVZ"/>
    <property type="match status" value="1"/>
</dbReference>
<keyword evidence="11" id="KW-0067">ATP-binding</keyword>
<accession>A0A3B1ACQ0</accession>
<gene>
    <name evidence="18" type="ORF">MNBD_GAMMA21-1097</name>
</gene>
<dbReference type="Gene3D" id="3.30.565.10">
    <property type="entry name" value="Histidine kinase-like ATPase, C-terminal domain"/>
    <property type="match status" value="1"/>
</dbReference>
<dbReference type="PRINTS" id="PR00344">
    <property type="entry name" value="BCTRLSENSOR"/>
</dbReference>
<feature type="transmembrane region" description="Helical" evidence="15">
    <location>
        <begin position="160"/>
        <end position="178"/>
    </location>
</feature>
<dbReference type="EC" id="2.7.13.3" evidence="3"/>
<dbReference type="FunFam" id="1.10.287.130:FF:000006">
    <property type="entry name" value="Osmolarity two-component histidine kinase EnvZ"/>
    <property type="match status" value="1"/>
</dbReference>
<keyword evidence="7" id="KW-0808">Transferase</keyword>
<keyword evidence="8 15" id="KW-0812">Transmembrane</keyword>
<organism evidence="18">
    <name type="scientific">hydrothermal vent metagenome</name>
    <dbReference type="NCBI Taxonomy" id="652676"/>
    <lineage>
        <taxon>unclassified sequences</taxon>
        <taxon>metagenomes</taxon>
        <taxon>ecological metagenomes</taxon>
    </lineage>
</organism>
<dbReference type="EMBL" id="UOFR01000012">
    <property type="protein sequence ID" value="VAW91574.1"/>
    <property type="molecule type" value="Genomic_DNA"/>
</dbReference>
<evidence type="ECO:0000256" key="12">
    <source>
        <dbReference type="ARBA" id="ARBA00022989"/>
    </source>
</evidence>
<sequence>MSLIPNTLFSRTMFVMISMIILSFIAGFFIFVIYFTRPMASSSADLFSLHINSVYQALHQLNPQQRETYLTKLESEGILYVIRDENARPGRTAERFYERVFLEYYPQKLFAKNVEIRFEFDNVFNSEKNRLVWVKVDFGDKKIWLGTPMSKFKQPFPNNLIAQLLVALVLTLVGAYLISRVIKRPLKQLIVAADELGKGNMPEPISEEGTKEFQSMSRAFNKMSKDLKALDDDRNLMLAGISHDLRTPLARVRLALDMVDNKIEKKLYDGMVQDIEDIDKIIGQFLTFVRDGVDEEFSYEDVNDIVEHVATGFQLEGKKIKLILNGIENTMIKPIAMQRLFMNLINNAWHYGRQDVEVETSMQADHICIEIKDCGDGIPASEIERLKQPFTRMDKSRSNIKGAGLGLTIVDRIVKWHNGRLEMRSRDGGGMIVSVYLPVNLND</sequence>
<comment type="subcellular location">
    <subcellularLocation>
        <location evidence="2">Cell inner membrane</location>
        <topology evidence="2">Multi-pass membrane protein</topology>
    </subcellularLocation>
</comment>
<dbReference type="Gene3D" id="1.10.8.500">
    <property type="entry name" value="HAMP domain in histidine kinase"/>
    <property type="match status" value="1"/>
</dbReference>
<feature type="domain" description="HAMP" evidence="17">
    <location>
        <begin position="180"/>
        <end position="232"/>
    </location>
</feature>